<dbReference type="Proteomes" id="UP000198341">
    <property type="component" value="Chromosome 12"/>
</dbReference>
<sequence length="364" mass="41839">MNVAAGERAKKTKTKSEKNDHCFRRRLYRHHPLLEYARGRKKRLGDAHFHFHHHSLLEKKLNEFLHPYETLGIDANAITAKYAGEMFLNYCLSSATSSSSLCCCCYCCSQEGGKRLEDEEDGFRGELDCFLGANFCQEKEKEKKKRRKSSDVIVILSNNNDEKTGNGDTTLRGRRSVSQNTTIEILSSLETDSQKKRLRVDDSDDDDDAKAFWNRRILTTPPMSPIKKHPVLFSSNVNTPEKASESKSNAVVNKNDADTIRRGPTKHTQNRIPQKTTTTKVKITKRQRLKLQQKQEETDRARLDLLAIARKEEKKADDFARKSRVNCIKSKRLAKKKWSIYDSQRRRKRSLDAILATSNTLLFS</sequence>
<evidence type="ECO:0000313" key="2">
    <source>
        <dbReference type="EMBL" id="CCO18811.1"/>
    </source>
</evidence>
<evidence type="ECO:0000256" key="1">
    <source>
        <dbReference type="SAM" id="MobiDB-lite"/>
    </source>
</evidence>
<reference evidence="2 3" key="1">
    <citation type="submission" date="2011-10" db="EMBL/GenBank/DDBJ databases">
        <authorList>
            <person name="Genoscope - CEA"/>
        </authorList>
    </citation>
    <scope>NUCLEOTIDE SEQUENCE [LARGE SCALE GENOMIC DNA]</scope>
    <source>
        <strain evidence="2 3">RCC 1105</strain>
    </source>
</reference>
<dbReference type="GeneID" id="19012447"/>
<keyword evidence="3" id="KW-1185">Reference proteome</keyword>
<organism evidence="2 3">
    <name type="scientific">Bathycoccus prasinos</name>
    <dbReference type="NCBI Taxonomy" id="41875"/>
    <lineage>
        <taxon>Eukaryota</taxon>
        <taxon>Viridiplantae</taxon>
        <taxon>Chlorophyta</taxon>
        <taxon>Mamiellophyceae</taxon>
        <taxon>Mamiellales</taxon>
        <taxon>Bathycoccaceae</taxon>
        <taxon>Bathycoccus</taxon>
    </lineage>
</organism>
<name>K8EL91_9CHLO</name>
<proteinExistence type="predicted"/>
<dbReference type="RefSeq" id="XP_007509696.1">
    <property type="nucleotide sequence ID" value="XM_007509634.1"/>
</dbReference>
<gene>
    <name evidence="2" type="ordered locus">Bathy12g01720</name>
</gene>
<feature type="region of interest" description="Disordered" evidence="1">
    <location>
        <begin position="158"/>
        <end position="177"/>
    </location>
</feature>
<dbReference type="AlphaFoldDB" id="K8EL91"/>
<dbReference type="EMBL" id="FO082267">
    <property type="protein sequence ID" value="CCO18811.1"/>
    <property type="molecule type" value="Genomic_DNA"/>
</dbReference>
<protein>
    <submittedName>
        <fullName evidence="2">Uncharacterized protein</fullName>
    </submittedName>
</protein>
<accession>K8EL91</accession>
<evidence type="ECO:0000313" key="3">
    <source>
        <dbReference type="Proteomes" id="UP000198341"/>
    </source>
</evidence>
<dbReference type="KEGG" id="bpg:Bathy12g01720"/>